<dbReference type="FunFam" id="3.20.20.70:FF:000076">
    <property type="entry name" value="Nicotinate phosphoribosyltransferase"/>
    <property type="match status" value="1"/>
</dbReference>
<proteinExistence type="inferred from homology"/>
<dbReference type="PANTHER" id="PTHR11098:SF1">
    <property type="entry name" value="NICOTINATE PHOSPHORIBOSYLTRANSFERASE"/>
    <property type="match status" value="1"/>
</dbReference>
<dbReference type="PIRSF" id="PIRSF000484">
    <property type="entry name" value="NAPRT"/>
    <property type="match status" value="1"/>
</dbReference>
<dbReference type="AlphaFoldDB" id="A0A381TFJ3"/>
<dbReference type="SUPFAM" id="SSF51690">
    <property type="entry name" value="Nicotinate/Quinolinate PRTase C-terminal domain-like"/>
    <property type="match status" value="1"/>
</dbReference>
<dbReference type="InterPro" id="IPR040727">
    <property type="entry name" value="NAPRTase_N"/>
</dbReference>
<dbReference type="Pfam" id="PF17767">
    <property type="entry name" value="NAPRTase_N"/>
    <property type="match status" value="1"/>
</dbReference>
<dbReference type="GO" id="GO:0016740">
    <property type="term" value="F:transferase activity"/>
    <property type="evidence" value="ECO:0007669"/>
    <property type="project" value="UniProtKB-KW"/>
</dbReference>
<dbReference type="EMBL" id="UINC01004516">
    <property type="protein sequence ID" value="SVA14896.1"/>
    <property type="molecule type" value="Genomic_DNA"/>
</dbReference>
<dbReference type="InterPro" id="IPR036068">
    <property type="entry name" value="Nicotinate_pribotase-like_C"/>
</dbReference>
<keyword evidence="7" id="KW-0808">Transferase</keyword>
<evidence type="ECO:0000256" key="2">
    <source>
        <dbReference type="ARBA" id="ARBA00010897"/>
    </source>
</evidence>
<dbReference type="NCBIfam" id="NF009131">
    <property type="entry name" value="PRK12484.1"/>
    <property type="match status" value="1"/>
</dbReference>
<dbReference type="GO" id="GO:0004516">
    <property type="term" value="F:nicotinate phosphoribosyltransferase activity"/>
    <property type="evidence" value="ECO:0007669"/>
    <property type="project" value="UniProtKB-EC"/>
</dbReference>
<accession>A0A381TFJ3</accession>
<comment type="similarity">
    <text evidence="2">Belongs to the NAPRTase family.</text>
</comment>
<dbReference type="InterPro" id="IPR041525">
    <property type="entry name" value="N/Namide_PRibTrfase"/>
</dbReference>
<reference evidence="11" key="1">
    <citation type="submission" date="2018-05" db="EMBL/GenBank/DDBJ databases">
        <authorList>
            <person name="Lanie J.A."/>
            <person name="Ng W.-L."/>
            <person name="Kazmierczak K.M."/>
            <person name="Andrzejewski T.M."/>
            <person name="Davidsen T.M."/>
            <person name="Wayne K.J."/>
            <person name="Tettelin H."/>
            <person name="Glass J.I."/>
            <person name="Rusch D."/>
            <person name="Podicherti R."/>
            <person name="Tsui H.-C.T."/>
            <person name="Winkler M.E."/>
        </authorList>
    </citation>
    <scope>NUCLEOTIDE SEQUENCE</scope>
</reference>
<dbReference type="InterPro" id="IPR007229">
    <property type="entry name" value="Nic_PRibTrfase-Fam"/>
</dbReference>
<keyword evidence="6" id="KW-0662">Pyridine nucleotide biosynthesis</keyword>
<gene>
    <name evidence="11" type="ORF">METZ01_LOCUS67750</name>
</gene>
<evidence type="ECO:0000256" key="7">
    <source>
        <dbReference type="ARBA" id="ARBA00022679"/>
    </source>
</evidence>
<name>A0A381TFJ3_9ZZZZ</name>
<keyword evidence="4" id="KW-0597">Phosphoprotein</keyword>
<dbReference type="Gene3D" id="3.20.140.10">
    <property type="entry name" value="nicotinate phosphoribosyltransferase"/>
    <property type="match status" value="1"/>
</dbReference>
<evidence type="ECO:0000256" key="8">
    <source>
        <dbReference type="ARBA" id="ARBA00048668"/>
    </source>
</evidence>
<dbReference type="CDD" id="cd01570">
    <property type="entry name" value="NAPRTase_A"/>
    <property type="match status" value="1"/>
</dbReference>
<sequence>MSKISDLFLDYYQLTMSQSFWRKHGEKEAIFELSFRRLPKDRGYLVTGGIEHCIQHIKNFSLSSESVGSLRNLKKFDQPFLTYLENIKFTGDVWSVRDGEIIFANEPVLQIKAPIIQCQLVETILINTVNLHTLLATKCTRVLHAAQGKPVIDFGARRAHSKLAAFALAEEAHLVGFTGTATVDAGINYSIPLVGTMAHSYVMSFETELEAFRAYAEEFPHECTFLIDTYDSVEGLKNAVKIGLEMEKKGYRLFGVRLDSGDLQKLSEISRKLLDTSGLNYVQVIASGGLDEYSIADLERNQAPINIYGVGTKVSVSADAPWAETIFKMVEFNEMPVSKTSEHKESAPYQKKVYRIMNDSGKYLQDVITAANSTDTFQGGEELLIHRIRTGNLLEPAMSLMNAQQYYRNVFDRLPTRYKALSSPPLYPVNNLIG</sequence>
<dbReference type="Gene3D" id="3.20.20.70">
    <property type="entry name" value="Aldolase class I"/>
    <property type="match status" value="1"/>
</dbReference>
<dbReference type="NCBIfam" id="TIGR01513">
    <property type="entry name" value="NAPRTase_put"/>
    <property type="match status" value="1"/>
</dbReference>
<evidence type="ECO:0000256" key="4">
    <source>
        <dbReference type="ARBA" id="ARBA00022553"/>
    </source>
</evidence>
<protein>
    <recommendedName>
        <fullName evidence="3">nicotinate phosphoribosyltransferase</fullName>
        <ecNumber evidence="3">6.3.4.21</ecNumber>
    </recommendedName>
</protein>
<organism evidence="11">
    <name type="scientific">marine metagenome</name>
    <dbReference type="NCBI Taxonomy" id="408172"/>
    <lineage>
        <taxon>unclassified sequences</taxon>
        <taxon>metagenomes</taxon>
        <taxon>ecological metagenomes</taxon>
    </lineage>
</organism>
<dbReference type="PANTHER" id="PTHR11098">
    <property type="entry name" value="NICOTINATE PHOSPHORIBOSYLTRANSFERASE"/>
    <property type="match status" value="1"/>
</dbReference>
<comment type="catalytic activity">
    <reaction evidence="8">
        <text>5-phospho-alpha-D-ribose 1-diphosphate + nicotinate + ATP + H2O = nicotinate beta-D-ribonucleotide + ADP + phosphate + diphosphate</text>
        <dbReference type="Rhea" id="RHEA:36163"/>
        <dbReference type="ChEBI" id="CHEBI:15377"/>
        <dbReference type="ChEBI" id="CHEBI:30616"/>
        <dbReference type="ChEBI" id="CHEBI:32544"/>
        <dbReference type="ChEBI" id="CHEBI:33019"/>
        <dbReference type="ChEBI" id="CHEBI:43474"/>
        <dbReference type="ChEBI" id="CHEBI:57502"/>
        <dbReference type="ChEBI" id="CHEBI:58017"/>
        <dbReference type="ChEBI" id="CHEBI:456216"/>
        <dbReference type="EC" id="6.3.4.21"/>
    </reaction>
</comment>
<dbReference type="GO" id="GO:0005829">
    <property type="term" value="C:cytosol"/>
    <property type="evidence" value="ECO:0007669"/>
    <property type="project" value="TreeGrafter"/>
</dbReference>
<dbReference type="InterPro" id="IPR006405">
    <property type="entry name" value="Nic_PRibTrfase_pncB"/>
</dbReference>
<evidence type="ECO:0000259" key="9">
    <source>
        <dbReference type="Pfam" id="PF04095"/>
    </source>
</evidence>
<evidence type="ECO:0000313" key="11">
    <source>
        <dbReference type="EMBL" id="SVA14896.1"/>
    </source>
</evidence>
<dbReference type="UniPathway" id="UPA00253">
    <property type="reaction ID" value="UER00457"/>
</dbReference>
<keyword evidence="5" id="KW-0436">Ligase</keyword>
<evidence type="ECO:0000259" key="10">
    <source>
        <dbReference type="Pfam" id="PF17767"/>
    </source>
</evidence>
<feature type="domain" description="Nicotinate phosphoribosyltransferase N-terminal" evidence="10">
    <location>
        <begin position="8"/>
        <end position="130"/>
    </location>
</feature>
<dbReference type="EC" id="6.3.4.21" evidence="3"/>
<dbReference type="SUPFAM" id="SSF54675">
    <property type="entry name" value="Nicotinate/Quinolinate PRTase N-terminal domain-like"/>
    <property type="match status" value="1"/>
</dbReference>
<dbReference type="GO" id="GO:0034355">
    <property type="term" value="P:NAD+ biosynthetic process via the salvage pathway"/>
    <property type="evidence" value="ECO:0007669"/>
    <property type="project" value="TreeGrafter"/>
</dbReference>
<dbReference type="Pfam" id="PF04095">
    <property type="entry name" value="NAPRTase"/>
    <property type="match status" value="1"/>
</dbReference>
<evidence type="ECO:0000256" key="1">
    <source>
        <dbReference type="ARBA" id="ARBA00004952"/>
    </source>
</evidence>
<feature type="domain" description="Nicotinate/nicotinamide phosphoribosyltransferase" evidence="9">
    <location>
        <begin position="152"/>
        <end position="320"/>
    </location>
</feature>
<comment type="pathway">
    <text evidence="1">Cofactor biosynthesis; NAD(+) biosynthesis; nicotinate D-ribonucleotide from nicotinate: step 1/1.</text>
</comment>
<evidence type="ECO:0000256" key="6">
    <source>
        <dbReference type="ARBA" id="ARBA00022642"/>
    </source>
</evidence>
<evidence type="ECO:0000256" key="5">
    <source>
        <dbReference type="ARBA" id="ARBA00022598"/>
    </source>
</evidence>
<dbReference type="InterPro" id="IPR013785">
    <property type="entry name" value="Aldolase_TIM"/>
</dbReference>
<evidence type="ECO:0000256" key="3">
    <source>
        <dbReference type="ARBA" id="ARBA00013236"/>
    </source>
</evidence>